<feature type="compositionally biased region" description="Low complexity" evidence="1">
    <location>
        <begin position="232"/>
        <end position="247"/>
    </location>
</feature>
<comment type="caution">
    <text evidence="4">The sequence shown here is derived from an EMBL/GenBank/DDBJ whole genome shotgun (WGS) entry which is preliminary data.</text>
</comment>
<evidence type="ECO:0000313" key="5">
    <source>
        <dbReference type="Proteomes" id="UP001473302"/>
    </source>
</evidence>
<keyword evidence="2" id="KW-0472">Membrane</keyword>
<proteinExistence type="predicted"/>
<keyword evidence="2" id="KW-0812">Transmembrane</keyword>
<dbReference type="EMBL" id="BAABUK010000029">
    <property type="protein sequence ID" value="GAA5816065.1"/>
    <property type="molecule type" value="Genomic_DNA"/>
</dbReference>
<evidence type="ECO:0000256" key="1">
    <source>
        <dbReference type="SAM" id="MobiDB-lite"/>
    </source>
</evidence>
<feature type="region of interest" description="Disordered" evidence="1">
    <location>
        <begin position="287"/>
        <end position="314"/>
    </location>
</feature>
<keyword evidence="2" id="KW-1133">Transmembrane helix</keyword>
<accession>A0ABP9ZAB9</accession>
<evidence type="ECO:0000313" key="4">
    <source>
        <dbReference type="EMBL" id="GAA5816065.1"/>
    </source>
</evidence>
<feature type="signal peptide" evidence="3">
    <location>
        <begin position="1"/>
        <end position="21"/>
    </location>
</feature>
<feature type="region of interest" description="Disordered" evidence="1">
    <location>
        <begin position="147"/>
        <end position="172"/>
    </location>
</feature>
<reference evidence="4 5" key="1">
    <citation type="submission" date="2024-04" db="EMBL/GenBank/DDBJ databases">
        <title>genome sequences of Mucor flavus KT1a and Helicostylum pulchrum KT1b strains isolated from the surface of a dry-aged beef.</title>
        <authorList>
            <person name="Toyotome T."/>
            <person name="Hosono M."/>
            <person name="Torimaru M."/>
            <person name="Fukuda K."/>
            <person name="Mikami N."/>
        </authorList>
    </citation>
    <scope>NUCLEOTIDE SEQUENCE [LARGE SCALE GENOMIC DNA]</scope>
    <source>
        <strain evidence="4 5">KT1a</strain>
    </source>
</reference>
<evidence type="ECO:0000256" key="2">
    <source>
        <dbReference type="SAM" id="Phobius"/>
    </source>
</evidence>
<dbReference type="Proteomes" id="UP001473302">
    <property type="component" value="Unassembled WGS sequence"/>
</dbReference>
<feature type="region of interest" description="Disordered" evidence="1">
    <location>
        <begin position="327"/>
        <end position="366"/>
    </location>
</feature>
<feature type="region of interest" description="Disordered" evidence="1">
    <location>
        <begin position="225"/>
        <end position="257"/>
    </location>
</feature>
<evidence type="ECO:0000256" key="3">
    <source>
        <dbReference type="SAM" id="SignalP"/>
    </source>
</evidence>
<feature type="compositionally biased region" description="Low complexity" evidence="1">
    <location>
        <begin position="289"/>
        <end position="301"/>
    </location>
</feature>
<keyword evidence="3" id="KW-0732">Signal</keyword>
<keyword evidence="5" id="KW-1185">Reference proteome</keyword>
<organism evidence="4 5">
    <name type="scientific">Mucor flavus</name>
    <dbReference type="NCBI Taxonomy" id="439312"/>
    <lineage>
        <taxon>Eukaryota</taxon>
        <taxon>Fungi</taxon>
        <taxon>Fungi incertae sedis</taxon>
        <taxon>Mucoromycota</taxon>
        <taxon>Mucoromycotina</taxon>
        <taxon>Mucoromycetes</taxon>
        <taxon>Mucorales</taxon>
        <taxon>Mucorineae</taxon>
        <taxon>Mucoraceae</taxon>
        <taxon>Mucor</taxon>
    </lineage>
</organism>
<feature type="transmembrane region" description="Helical" evidence="2">
    <location>
        <begin position="186"/>
        <end position="207"/>
    </location>
</feature>
<protein>
    <submittedName>
        <fullName evidence="4">Uncharacterized protein</fullName>
    </submittedName>
</protein>
<sequence>MYFRILLSFVAIFYFSCNCYAISISSPPSHSNIVAGSTIIITWTQTNITQFDIQLRTYLQNGNGSIVSRLATNVKPITDSHLVLIPNIISTLDHSIALTRKDEELASVGPLQIVSKPAIVSTPSTTISSLETASAIPAAPSSPLITAPIDTDHSDVTSKNATGTKGTEKPKSIVNDIGTTVSSYEIAIASLCIGAVASCLFCIYVFLKTVVRKRRSSSTYSIAEDEYHDSDSQQSSQMDYYSSNNSSIRSMPSKKKIGAMEDIHEEDTHYDSMYYGQHYTEGFVESSAPYSLSPSPKQKSLPTDRISCDNHPFGQPPLHFNNNRYYADLPLPPPNSYGSQLHPESYDVRRTSSPTVPPLSPSKLFT</sequence>
<gene>
    <name evidence="4" type="ORF">MFLAVUS_009587</name>
</gene>
<feature type="chain" id="PRO_5045473074" evidence="3">
    <location>
        <begin position="22"/>
        <end position="366"/>
    </location>
</feature>
<name>A0ABP9ZAB9_9FUNG</name>